<dbReference type="RefSeq" id="WP_083164370.1">
    <property type="nucleotide sequence ID" value="NZ_MVHF01000010.1"/>
</dbReference>
<keyword evidence="2" id="KW-0560">Oxidoreductase</keyword>
<dbReference type="EMBL" id="MVHF01000010">
    <property type="protein sequence ID" value="ORA35902.1"/>
    <property type="molecule type" value="Genomic_DNA"/>
</dbReference>
<dbReference type="Pfam" id="PF03992">
    <property type="entry name" value="ABM"/>
    <property type="match status" value="1"/>
</dbReference>
<sequence>MTKPVVVVARWETSPEALATVLALVAEVSPLSLAEPGCLGYEALQSRDQPTTIVLIERYADQAALEAHLNSPHYQELVAGRVRPLLTSRQVDITTGLAPAL</sequence>
<dbReference type="OrthoDB" id="5244470at2"/>
<dbReference type="SUPFAM" id="SSF54909">
    <property type="entry name" value="Dimeric alpha+beta barrel"/>
    <property type="match status" value="1"/>
</dbReference>
<keyword evidence="2" id="KW-0503">Monooxygenase</keyword>
<dbReference type="PANTHER" id="PTHR33336:SF3">
    <property type="entry name" value="ABM DOMAIN-CONTAINING PROTEIN"/>
    <property type="match status" value="1"/>
</dbReference>
<dbReference type="AlphaFoldDB" id="A0A1X0B0N9"/>
<keyword evidence="3" id="KW-1185">Reference proteome</keyword>
<comment type="caution">
    <text evidence="2">The sequence shown here is derived from an EMBL/GenBank/DDBJ whole genome shotgun (WGS) entry which is preliminary data.</text>
</comment>
<protein>
    <submittedName>
        <fullName evidence="2">Antibiotic biosynthesis monooxygenase</fullName>
    </submittedName>
</protein>
<dbReference type="Gene3D" id="3.30.70.100">
    <property type="match status" value="1"/>
</dbReference>
<dbReference type="PROSITE" id="PS51725">
    <property type="entry name" value="ABM"/>
    <property type="match status" value="1"/>
</dbReference>
<dbReference type="GO" id="GO:0005829">
    <property type="term" value="C:cytosol"/>
    <property type="evidence" value="ECO:0007669"/>
    <property type="project" value="TreeGrafter"/>
</dbReference>
<dbReference type="InterPro" id="IPR007138">
    <property type="entry name" value="ABM_dom"/>
</dbReference>
<dbReference type="GO" id="GO:0004497">
    <property type="term" value="F:monooxygenase activity"/>
    <property type="evidence" value="ECO:0007669"/>
    <property type="project" value="UniProtKB-KW"/>
</dbReference>
<organism evidence="2 3">
    <name type="scientific">Mycobacterium aquaticum</name>
    <dbReference type="NCBI Taxonomy" id="1927124"/>
    <lineage>
        <taxon>Bacteria</taxon>
        <taxon>Bacillati</taxon>
        <taxon>Actinomycetota</taxon>
        <taxon>Actinomycetes</taxon>
        <taxon>Mycobacteriales</taxon>
        <taxon>Mycobacteriaceae</taxon>
        <taxon>Mycobacterium</taxon>
    </lineage>
</organism>
<accession>A0A1X0B0N9</accession>
<dbReference type="Proteomes" id="UP000192448">
    <property type="component" value="Unassembled WGS sequence"/>
</dbReference>
<dbReference type="STRING" id="1927124.BST13_12865"/>
<reference evidence="2 3" key="1">
    <citation type="submission" date="2017-02" db="EMBL/GenBank/DDBJ databases">
        <title>The new phylogeny of genus Mycobacterium.</title>
        <authorList>
            <person name="Tortoli E."/>
            <person name="Trovato A."/>
            <person name="Cirillo D.M."/>
        </authorList>
    </citation>
    <scope>NUCLEOTIDE SEQUENCE [LARGE SCALE GENOMIC DNA]</scope>
    <source>
        <strain evidence="2 3">RW6</strain>
    </source>
</reference>
<evidence type="ECO:0000313" key="2">
    <source>
        <dbReference type="EMBL" id="ORA35902.1"/>
    </source>
</evidence>
<proteinExistence type="predicted"/>
<dbReference type="PANTHER" id="PTHR33336">
    <property type="entry name" value="QUINOL MONOOXYGENASE YGIN-RELATED"/>
    <property type="match status" value="1"/>
</dbReference>
<name>A0A1X0B0N9_9MYCO</name>
<evidence type="ECO:0000259" key="1">
    <source>
        <dbReference type="PROSITE" id="PS51725"/>
    </source>
</evidence>
<evidence type="ECO:0000313" key="3">
    <source>
        <dbReference type="Proteomes" id="UP000192448"/>
    </source>
</evidence>
<gene>
    <name evidence="2" type="ORF">BST13_12865</name>
</gene>
<dbReference type="InterPro" id="IPR011008">
    <property type="entry name" value="Dimeric_a/b-barrel"/>
</dbReference>
<dbReference type="InterPro" id="IPR050744">
    <property type="entry name" value="AI-2_Isomerase_LsrG"/>
</dbReference>
<feature type="domain" description="ABM" evidence="1">
    <location>
        <begin position="5"/>
        <end position="94"/>
    </location>
</feature>